<dbReference type="AlphaFoldDB" id="A0A1R1JND8"/>
<evidence type="ECO:0000313" key="1">
    <source>
        <dbReference type="EMBL" id="OMG79331.1"/>
    </source>
</evidence>
<proteinExistence type="predicted"/>
<accession>A0A1R1JND8</accession>
<name>A0A1R1JND8_ALCXX</name>
<protein>
    <submittedName>
        <fullName evidence="1">Uncharacterized protein</fullName>
    </submittedName>
</protein>
<sequence>MAYSTEPNLNPFNARDLPMTVEELAEAILARIRTLLLHVRKHCLTCRLNGWLPSLYTRDAISAFLSGLVDLAADTLPRHALHAIECEALGVMHEARFLMRGTRDAYVNALTPRREA</sequence>
<dbReference type="Proteomes" id="UP000187251">
    <property type="component" value="Unassembled WGS sequence"/>
</dbReference>
<evidence type="ECO:0000313" key="2">
    <source>
        <dbReference type="Proteomes" id="UP000187251"/>
    </source>
</evidence>
<comment type="caution">
    <text evidence="1">The sequence shown here is derived from an EMBL/GenBank/DDBJ whole genome shotgun (WGS) entry which is preliminary data.</text>
</comment>
<dbReference type="EMBL" id="MJMN01000046">
    <property type="protein sequence ID" value="OMG79331.1"/>
    <property type="molecule type" value="Genomic_DNA"/>
</dbReference>
<organism evidence="1 2">
    <name type="scientific">Alcaligenes xylosoxydans xylosoxydans</name>
    <name type="common">Achromobacter xylosoxidans</name>
    <dbReference type="NCBI Taxonomy" id="85698"/>
    <lineage>
        <taxon>Bacteria</taxon>
        <taxon>Pseudomonadati</taxon>
        <taxon>Pseudomonadota</taxon>
        <taxon>Betaproteobacteria</taxon>
        <taxon>Burkholderiales</taxon>
        <taxon>Alcaligenaceae</taxon>
        <taxon>Achromobacter</taxon>
    </lineage>
</organism>
<reference evidence="1 2" key="1">
    <citation type="submission" date="2016-09" db="EMBL/GenBank/DDBJ databases">
        <title>Phylogenomics of Achromobacter.</title>
        <authorList>
            <person name="Jeukens J."/>
            <person name="Freschi L."/>
            <person name="Vincent A.T."/>
            <person name="Emond-Rheault J.-G."/>
            <person name="Kukavica-Ibrulj I."/>
            <person name="Charette S.J."/>
            <person name="Levesque R.C."/>
        </authorList>
    </citation>
    <scope>NUCLEOTIDE SEQUENCE [LARGE SCALE GENOMIC DNA]</scope>
    <source>
        <strain evidence="1 2">AUS488</strain>
    </source>
</reference>
<gene>
    <name evidence="1" type="ORF">BIZ92_15145</name>
</gene>